<dbReference type="Proteomes" id="UP000887565">
    <property type="component" value="Unplaced"/>
</dbReference>
<evidence type="ECO:0000313" key="1">
    <source>
        <dbReference type="Proteomes" id="UP000887565"/>
    </source>
</evidence>
<accession>A0A915KU68</accession>
<sequence>MTIDTLGAVDEYFINKIGPLVHMYHTSTCSNTNCPMKEHITRIDALAKQKNENQSDLGLLETDKKSEMIAKDGMPFLSVEI</sequence>
<keyword evidence="1" id="KW-1185">Reference proteome</keyword>
<dbReference type="AlphaFoldDB" id="A0A915KU68"/>
<organism evidence="1 2">
    <name type="scientific">Romanomermis culicivorax</name>
    <name type="common">Nematode worm</name>
    <dbReference type="NCBI Taxonomy" id="13658"/>
    <lineage>
        <taxon>Eukaryota</taxon>
        <taxon>Metazoa</taxon>
        <taxon>Ecdysozoa</taxon>
        <taxon>Nematoda</taxon>
        <taxon>Enoplea</taxon>
        <taxon>Dorylaimia</taxon>
        <taxon>Mermithida</taxon>
        <taxon>Mermithoidea</taxon>
        <taxon>Mermithidae</taxon>
        <taxon>Romanomermis</taxon>
    </lineage>
</organism>
<dbReference type="WBParaSite" id="nRc.2.0.1.t41133-RA">
    <property type="protein sequence ID" value="nRc.2.0.1.t41133-RA"/>
    <property type="gene ID" value="nRc.2.0.1.g41133"/>
</dbReference>
<proteinExistence type="predicted"/>
<protein>
    <submittedName>
        <fullName evidence="2">Uncharacterized protein</fullName>
    </submittedName>
</protein>
<evidence type="ECO:0000313" key="2">
    <source>
        <dbReference type="WBParaSite" id="nRc.2.0.1.t41133-RA"/>
    </source>
</evidence>
<reference evidence="2" key="1">
    <citation type="submission" date="2022-11" db="UniProtKB">
        <authorList>
            <consortium name="WormBaseParasite"/>
        </authorList>
    </citation>
    <scope>IDENTIFICATION</scope>
</reference>
<name>A0A915KU68_ROMCU</name>